<dbReference type="EMBL" id="JTJZ01000025">
    <property type="protein sequence ID" value="KHS50158.1"/>
    <property type="molecule type" value="Genomic_DNA"/>
</dbReference>
<name>A0A0B9A473_BRELN</name>
<reference evidence="5 6" key="1">
    <citation type="submission" date="2014-11" db="EMBL/GenBank/DDBJ databases">
        <title>Draft Genome Sequence of Brevibacterium linens AE038-8.</title>
        <authorList>
            <person name="Maizel D."/>
            <person name="Utturkar S.M."/>
            <person name="Brown S.D."/>
            <person name="Ferrero M."/>
            <person name="Rosen B.P."/>
        </authorList>
    </citation>
    <scope>NUCLEOTIDE SEQUENCE [LARGE SCALE GENOMIC DNA]</scope>
    <source>
        <strain evidence="5 6">AE038-8</strain>
    </source>
</reference>
<feature type="transmembrane region" description="Helical" evidence="2">
    <location>
        <begin position="65"/>
        <end position="88"/>
    </location>
</feature>
<dbReference type="InterPro" id="IPR057169">
    <property type="entry name" value="DUF7847"/>
</dbReference>
<feature type="transmembrane region" description="Helical" evidence="2">
    <location>
        <begin position="296"/>
        <end position="329"/>
    </location>
</feature>
<feature type="domain" description="DUF7847" evidence="3">
    <location>
        <begin position="77"/>
        <end position="331"/>
    </location>
</feature>
<sequence>MGQTNAWTSEVDWRTGRWQPRSPSPPSRGWQPPPPRGLLPKRPLTFIEALDSGFRLLRFIPTLSIGSSLIVFTLWSLLLTAIGALIAVQFLSFFNDLSGNEDAASGFIALAQLGSVALSLLSLGLAHLLSGLIATGTRASFGARRTTLSRAWKSLSGRRWRLIAATLLMSGINLGLLLVLAAPTLLFATADSAVLAFVWAGLAALLWFAALIWINLRLAFVGSAIAVEDLSVRAGIRRSWKLTGRGFWRMLGQLALGYFLSNQLVQLIITPIVFIVSLLLGIGITTTAESATAQAAIAVVSVGLLLGLTLISSAVLFAYFACLVTVCFFDQQMRSEGLDLVLIRAEEDR</sequence>
<evidence type="ECO:0000313" key="6">
    <source>
        <dbReference type="Proteomes" id="UP000031488"/>
    </source>
</evidence>
<accession>A0A142NNJ6</accession>
<gene>
    <name evidence="4" type="ORF">A2T55_07150</name>
    <name evidence="5" type="ORF">AE0388_0097</name>
</gene>
<accession>A0A0B9A473</accession>
<dbReference type="Proteomes" id="UP000031488">
    <property type="component" value="Unassembled WGS sequence"/>
</dbReference>
<evidence type="ECO:0000313" key="7">
    <source>
        <dbReference type="Proteomes" id="UP000075950"/>
    </source>
</evidence>
<keyword evidence="2" id="KW-0812">Transmembrane</keyword>
<keyword evidence="2" id="KW-0472">Membrane</keyword>
<reference evidence="7" key="3">
    <citation type="submission" date="2016-03" db="EMBL/GenBank/DDBJ databases">
        <authorList>
            <person name="Ploux O."/>
        </authorList>
    </citation>
    <scope>NUCLEOTIDE SEQUENCE [LARGE SCALE GENOMIC DNA]</scope>
    <source>
        <strain evidence="7">BS258</strain>
    </source>
</reference>
<evidence type="ECO:0000256" key="1">
    <source>
        <dbReference type="SAM" id="MobiDB-lite"/>
    </source>
</evidence>
<dbReference type="EMBL" id="CP014869">
    <property type="protein sequence ID" value="AMT93581.1"/>
    <property type="molecule type" value="Genomic_DNA"/>
</dbReference>
<feature type="transmembrane region" description="Helical" evidence="2">
    <location>
        <begin position="108"/>
        <end position="141"/>
    </location>
</feature>
<feature type="transmembrane region" description="Helical" evidence="2">
    <location>
        <begin position="193"/>
        <end position="214"/>
    </location>
</feature>
<proteinExistence type="predicted"/>
<evidence type="ECO:0000313" key="4">
    <source>
        <dbReference type="EMBL" id="AMT93581.1"/>
    </source>
</evidence>
<reference evidence="4" key="2">
    <citation type="submission" date="2016-03" db="EMBL/GenBank/DDBJ databases">
        <authorList>
            <person name="Zhu Y."/>
            <person name="Sun C."/>
        </authorList>
    </citation>
    <scope>NUCLEOTIDE SEQUENCE</scope>
    <source>
        <strain evidence="4">BS258</strain>
    </source>
</reference>
<feature type="region of interest" description="Disordered" evidence="1">
    <location>
        <begin position="1"/>
        <end position="35"/>
    </location>
</feature>
<dbReference type="Pfam" id="PF25231">
    <property type="entry name" value="DUF7847"/>
    <property type="match status" value="1"/>
</dbReference>
<protein>
    <recommendedName>
        <fullName evidence="3">DUF7847 domain-containing protein</fullName>
    </recommendedName>
</protein>
<dbReference type="RefSeq" id="WP_039212649.1">
    <property type="nucleotide sequence ID" value="NZ_CP014869.1"/>
</dbReference>
<dbReference type="Proteomes" id="UP000075950">
    <property type="component" value="Chromosome"/>
</dbReference>
<feature type="compositionally biased region" description="Pro residues" evidence="1">
    <location>
        <begin position="22"/>
        <end position="35"/>
    </location>
</feature>
<feature type="transmembrane region" description="Helical" evidence="2">
    <location>
        <begin position="162"/>
        <end position="187"/>
    </location>
</feature>
<evidence type="ECO:0000313" key="5">
    <source>
        <dbReference type="EMBL" id="KHS50158.1"/>
    </source>
</evidence>
<keyword evidence="6" id="KW-1185">Reference proteome</keyword>
<keyword evidence="2" id="KW-1133">Transmembrane helix</keyword>
<dbReference type="AlphaFoldDB" id="A0A0B9A473"/>
<evidence type="ECO:0000259" key="3">
    <source>
        <dbReference type="Pfam" id="PF25231"/>
    </source>
</evidence>
<organism evidence="5 6">
    <name type="scientific">Brevibacterium linens</name>
    <dbReference type="NCBI Taxonomy" id="1703"/>
    <lineage>
        <taxon>Bacteria</taxon>
        <taxon>Bacillati</taxon>
        <taxon>Actinomycetota</taxon>
        <taxon>Actinomycetes</taxon>
        <taxon>Micrococcales</taxon>
        <taxon>Brevibacteriaceae</taxon>
        <taxon>Brevibacterium</taxon>
    </lineage>
</organism>
<feature type="transmembrane region" description="Helical" evidence="2">
    <location>
        <begin position="264"/>
        <end position="284"/>
    </location>
</feature>
<dbReference type="PATRIC" id="fig|1703.6.peg.3424"/>
<dbReference type="KEGG" id="bly:A2T55_07150"/>
<dbReference type="OrthoDB" id="121140at2"/>
<evidence type="ECO:0000256" key="2">
    <source>
        <dbReference type="SAM" id="Phobius"/>
    </source>
</evidence>